<organism evidence="1 2">
    <name type="scientific">Solanum verrucosum</name>
    <dbReference type="NCBI Taxonomy" id="315347"/>
    <lineage>
        <taxon>Eukaryota</taxon>
        <taxon>Viridiplantae</taxon>
        <taxon>Streptophyta</taxon>
        <taxon>Embryophyta</taxon>
        <taxon>Tracheophyta</taxon>
        <taxon>Spermatophyta</taxon>
        <taxon>Magnoliopsida</taxon>
        <taxon>eudicotyledons</taxon>
        <taxon>Gunneridae</taxon>
        <taxon>Pentapetalae</taxon>
        <taxon>asterids</taxon>
        <taxon>lamiids</taxon>
        <taxon>Solanales</taxon>
        <taxon>Solanaceae</taxon>
        <taxon>Solanoideae</taxon>
        <taxon>Solaneae</taxon>
        <taxon>Solanum</taxon>
    </lineage>
</organism>
<dbReference type="EMBL" id="CP133617">
    <property type="protein sequence ID" value="WMV32312.1"/>
    <property type="molecule type" value="Genomic_DNA"/>
</dbReference>
<evidence type="ECO:0000313" key="2">
    <source>
        <dbReference type="Proteomes" id="UP001234989"/>
    </source>
</evidence>
<dbReference type="Proteomes" id="UP001234989">
    <property type="component" value="Chromosome 6"/>
</dbReference>
<reference evidence="1" key="1">
    <citation type="submission" date="2023-08" db="EMBL/GenBank/DDBJ databases">
        <title>A de novo genome assembly of Solanum verrucosum Schlechtendal, a Mexican diploid species geographically isolated from the other diploid A-genome species in potato relatives.</title>
        <authorList>
            <person name="Hosaka K."/>
        </authorList>
    </citation>
    <scope>NUCLEOTIDE SEQUENCE</scope>
    <source>
        <tissue evidence="1">Young leaves</tissue>
    </source>
</reference>
<dbReference type="AlphaFoldDB" id="A0AAF0R1I1"/>
<gene>
    <name evidence="1" type="ORF">MTR67_025697</name>
</gene>
<evidence type="ECO:0000313" key="1">
    <source>
        <dbReference type="EMBL" id="WMV32312.1"/>
    </source>
</evidence>
<proteinExistence type="predicted"/>
<protein>
    <submittedName>
        <fullName evidence="1">Uncharacterized protein</fullName>
    </submittedName>
</protein>
<sequence length="53" mass="6211">MGISHSYKLKTEQTWWRWKDNSKIFPTVSCNTPNSSSVRSYGRLKLTQNSFLT</sequence>
<keyword evidence="2" id="KW-1185">Reference proteome</keyword>
<name>A0AAF0R1I1_SOLVR</name>
<accession>A0AAF0R1I1</accession>